<feature type="chain" id="PRO_5017448166" description="Secreted protein" evidence="2">
    <location>
        <begin position="24"/>
        <end position="100"/>
    </location>
</feature>
<name>A0A397GP25_9GLOM</name>
<dbReference type="AlphaFoldDB" id="A0A397GP25"/>
<sequence length="100" mass="11874">MQFFKFLQTLALIAIFYIVIAASQPLDYNERHENTSVKRHQINKRHHSVYKRHNHKRHNHKRQTEACTNEDPNNESDKFAVKSCKRPDGTPYIESVDNKI</sequence>
<comment type="caution">
    <text evidence="3">The sequence shown here is derived from an EMBL/GenBank/DDBJ whole genome shotgun (WGS) entry which is preliminary data.</text>
</comment>
<feature type="compositionally biased region" description="Basic residues" evidence="1">
    <location>
        <begin position="37"/>
        <end position="61"/>
    </location>
</feature>
<evidence type="ECO:0000256" key="1">
    <source>
        <dbReference type="SAM" id="MobiDB-lite"/>
    </source>
</evidence>
<organism evidence="3 4">
    <name type="scientific">Diversispora epigaea</name>
    <dbReference type="NCBI Taxonomy" id="1348612"/>
    <lineage>
        <taxon>Eukaryota</taxon>
        <taxon>Fungi</taxon>
        <taxon>Fungi incertae sedis</taxon>
        <taxon>Mucoromycota</taxon>
        <taxon>Glomeromycotina</taxon>
        <taxon>Glomeromycetes</taxon>
        <taxon>Diversisporales</taxon>
        <taxon>Diversisporaceae</taxon>
        <taxon>Diversispora</taxon>
    </lineage>
</organism>
<feature type="signal peptide" evidence="2">
    <location>
        <begin position="1"/>
        <end position="23"/>
    </location>
</feature>
<protein>
    <recommendedName>
        <fullName evidence="5">Secreted protein</fullName>
    </recommendedName>
</protein>
<reference evidence="3 4" key="1">
    <citation type="submission" date="2018-08" db="EMBL/GenBank/DDBJ databases">
        <title>Genome and evolution of the arbuscular mycorrhizal fungus Diversispora epigaea (formerly Glomus versiforme) and its bacterial endosymbionts.</title>
        <authorList>
            <person name="Sun X."/>
            <person name="Fei Z."/>
            <person name="Harrison M."/>
        </authorList>
    </citation>
    <scope>NUCLEOTIDE SEQUENCE [LARGE SCALE GENOMIC DNA]</scope>
    <source>
        <strain evidence="3 4">IT104</strain>
    </source>
</reference>
<dbReference type="Proteomes" id="UP000266861">
    <property type="component" value="Unassembled WGS sequence"/>
</dbReference>
<evidence type="ECO:0008006" key="5">
    <source>
        <dbReference type="Google" id="ProtNLM"/>
    </source>
</evidence>
<evidence type="ECO:0000256" key="2">
    <source>
        <dbReference type="SAM" id="SignalP"/>
    </source>
</evidence>
<accession>A0A397GP25</accession>
<feature type="region of interest" description="Disordered" evidence="1">
    <location>
        <begin position="33"/>
        <end position="100"/>
    </location>
</feature>
<keyword evidence="2" id="KW-0732">Signal</keyword>
<dbReference type="OrthoDB" id="10486951at2759"/>
<dbReference type="EMBL" id="PQFF01000402">
    <property type="protein sequence ID" value="RHZ52605.1"/>
    <property type="molecule type" value="Genomic_DNA"/>
</dbReference>
<proteinExistence type="predicted"/>
<feature type="compositionally biased region" description="Basic and acidic residues" evidence="1">
    <location>
        <begin position="75"/>
        <end position="88"/>
    </location>
</feature>
<keyword evidence="4" id="KW-1185">Reference proteome</keyword>
<evidence type="ECO:0000313" key="3">
    <source>
        <dbReference type="EMBL" id="RHZ52605.1"/>
    </source>
</evidence>
<gene>
    <name evidence="3" type="ORF">Glove_460g55</name>
</gene>
<evidence type="ECO:0000313" key="4">
    <source>
        <dbReference type="Proteomes" id="UP000266861"/>
    </source>
</evidence>